<feature type="transmembrane region" description="Helical" evidence="1">
    <location>
        <begin position="154"/>
        <end position="180"/>
    </location>
</feature>
<evidence type="ECO:0000256" key="1">
    <source>
        <dbReference type="SAM" id="Phobius"/>
    </source>
</evidence>
<accession>A0AAE4Y7L1</accession>
<feature type="transmembrane region" description="Helical" evidence="1">
    <location>
        <begin position="192"/>
        <end position="215"/>
    </location>
</feature>
<dbReference type="Proteomes" id="UP001193501">
    <property type="component" value="Unassembled WGS sequence"/>
</dbReference>
<keyword evidence="3" id="KW-1185">Reference proteome</keyword>
<dbReference type="EMBL" id="JAABNR010000001">
    <property type="protein sequence ID" value="NBZ86291.1"/>
    <property type="molecule type" value="Genomic_DNA"/>
</dbReference>
<keyword evidence="1" id="KW-1133">Transmembrane helix</keyword>
<keyword evidence="1" id="KW-0472">Membrane</keyword>
<reference evidence="2" key="1">
    <citation type="submission" date="2020-01" db="EMBL/GenBank/DDBJ databases">
        <authorList>
            <person name="Chen W.-M."/>
        </authorList>
    </citation>
    <scope>NUCLEOTIDE SEQUENCE</scope>
    <source>
        <strain evidence="2">CYK-10</strain>
    </source>
</reference>
<proteinExistence type="predicted"/>
<gene>
    <name evidence="2" type="ORF">GV832_01755</name>
</gene>
<organism evidence="2 3">
    <name type="scientific">Stagnihabitans tardus</name>
    <dbReference type="NCBI Taxonomy" id="2699202"/>
    <lineage>
        <taxon>Bacteria</taxon>
        <taxon>Pseudomonadati</taxon>
        <taxon>Pseudomonadota</taxon>
        <taxon>Alphaproteobacteria</taxon>
        <taxon>Rhodobacterales</taxon>
        <taxon>Paracoccaceae</taxon>
        <taxon>Stagnihabitans</taxon>
    </lineage>
</organism>
<evidence type="ECO:0000313" key="3">
    <source>
        <dbReference type="Proteomes" id="UP001193501"/>
    </source>
</evidence>
<protein>
    <submittedName>
        <fullName evidence="2">Uncharacterized protein</fullName>
    </submittedName>
</protein>
<evidence type="ECO:0000313" key="2">
    <source>
        <dbReference type="EMBL" id="NBZ86291.1"/>
    </source>
</evidence>
<comment type="caution">
    <text evidence="2">The sequence shown here is derived from an EMBL/GenBank/DDBJ whole genome shotgun (WGS) entry which is preliminary data.</text>
</comment>
<feature type="transmembrane region" description="Helical" evidence="1">
    <location>
        <begin position="16"/>
        <end position="32"/>
    </location>
</feature>
<feature type="transmembrane region" description="Helical" evidence="1">
    <location>
        <begin position="75"/>
        <end position="99"/>
    </location>
</feature>
<dbReference type="AlphaFoldDB" id="A0AAE4Y7L1"/>
<sequence>MFSIYAMTADCLRKNPVFYAIAAVVLSLPSLLSIKESYYLGPLLIGTFALTQGLLGHMLKQEPLLAGFSKSMRKVILPVLLLVVPPIVLAIGAAMVLAGGTPTEVFLGTLFTAWFAISLLWTALSGMALPAAVAGESFSPGQAFARAGRTALPVLGGLFIGPILSTVVIAVLLITLFFLTGSAAWIDSPVPFFALSIVSNLATLVIFTLGVAVLVRAWSLRIAPPSVAEVF</sequence>
<keyword evidence="1" id="KW-0812">Transmembrane</keyword>
<feature type="transmembrane region" description="Helical" evidence="1">
    <location>
        <begin position="38"/>
        <end position="55"/>
    </location>
</feature>
<dbReference type="RefSeq" id="WP_168773081.1">
    <property type="nucleotide sequence ID" value="NZ_JAABNR010000001.1"/>
</dbReference>
<name>A0AAE4Y7L1_9RHOB</name>
<feature type="transmembrane region" description="Helical" evidence="1">
    <location>
        <begin position="111"/>
        <end position="133"/>
    </location>
</feature>